<dbReference type="GO" id="GO:0008726">
    <property type="term" value="F:alkanesulfonate monooxygenase activity"/>
    <property type="evidence" value="ECO:0007669"/>
    <property type="project" value="TreeGrafter"/>
</dbReference>
<evidence type="ECO:0000256" key="1">
    <source>
        <dbReference type="ARBA" id="ARBA00022630"/>
    </source>
</evidence>
<keyword evidence="3" id="KW-0560">Oxidoreductase</keyword>
<evidence type="ECO:0000256" key="2">
    <source>
        <dbReference type="ARBA" id="ARBA00022643"/>
    </source>
</evidence>
<feature type="domain" description="Luciferase-like" evidence="5">
    <location>
        <begin position="1"/>
        <end position="239"/>
    </location>
</feature>
<dbReference type="Proteomes" id="UP000829401">
    <property type="component" value="Chromosome"/>
</dbReference>
<keyword evidence="7" id="KW-1185">Reference proteome</keyword>
<accession>A0A9E6ZT56</accession>
<reference evidence="7" key="1">
    <citation type="journal article" date="2022" name="G3 (Bethesda)">
        <title>Unveiling the complete genome sequence of Alicyclobacillus acidoterrestris DSM 3922T, a taint-producing strain.</title>
        <authorList>
            <person name="Leonardo I.C."/>
            <person name="Barreto Crespo M.T."/>
            <person name="Gaspar F.B."/>
        </authorList>
    </citation>
    <scope>NUCLEOTIDE SEQUENCE [LARGE SCALE GENOMIC DNA]</scope>
    <source>
        <strain evidence="7">DSM 3922</strain>
    </source>
</reference>
<dbReference type="PANTHER" id="PTHR42847">
    <property type="entry name" value="ALKANESULFONATE MONOOXYGENASE"/>
    <property type="match status" value="1"/>
</dbReference>
<dbReference type="EMBL" id="CP080467">
    <property type="protein sequence ID" value="UNO50015.1"/>
    <property type="molecule type" value="Genomic_DNA"/>
</dbReference>
<organism evidence="6 7">
    <name type="scientific">Alicyclobacillus acidoterrestris (strain ATCC 49025 / DSM 3922 / CIP 106132 / NCIMB 13137 / GD3B)</name>
    <dbReference type="NCBI Taxonomy" id="1356854"/>
    <lineage>
        <taxon>Bacteria</taxon>
        <taxon>Bacillati</taxon>
        <taxon>Bacillota</taxon>
        <taxon>Bacilli</taxon>
        <taxon>Bacillales</taxon>
        <taxon>Alicyclobacillaceae</taxon>
        <taxon>Alicyclobacillus</taxon>
    </lineage>
</organism>
<dbReference type="InterPro" id="IPR036661">
    <property type="entry name" value="Luciferase-like_sf"/>
</dbReference>
<gene>
    <name evidence="6" type="ORF">K1I37_05850</name>
</gene>
<dbReference type="Gene3D" id="3.20.20.30">
    <property type="entry name" value="Luciferase-like domain"/>
    <property type="match status" value="1"/>
</dbReference>
<dbReference type="InterPro" id="IPR011251">
    <property type="entry name" value="Luciferase-like_dom"/>
</dbReference>
<dbReference type="OrthoDB" id="9814695at2"/>
<keyword evidence="2" id="KW-0288">FMN</keyword>
<dbReference type="PANTHER" id="PTHR42847:SF4">
    <property type="entry name" value="ALKANESULFONATE MONOOXYGENASE-RELATED"/>
    <property type="match status" value="1"/>
</dbReference>
<dbReference type="SUPFAM" id="SSF51679">
    <property type="entry name" value="Bacterial luciferase-like"/>
    <property type="match status" value="1"/>
</dbReference>
<evidence type="ECO:0000256" key="4">
    <source>
        <dbReference type="ARBA" id="ARBA00023033"/>
    </source>
</evidence>
<evidence type="ECO:0000313" key="6">
    <source>
        <dbReference type="EMBL" id="UNO50015.1"/>
    </source>
</evidence>
<dbReference type="eggNOG" id="COG2141">
    <property type="taxonomic scope" value="Bacteria"/>
</dbReference>
<sequence length="327" mass="36311">MEFGVFLPIANNGWIISKASPQYMPTFELNRHVTMKAEEVGFDFALSMVKYRGYGGETEHWDYALDSLSLMAGLASVTDRIRLYGTIQPLTLHPAMAARMAMTIDDISGGRFGINVITGWNKYEYAQIGLWPGDAYYNQRYDYAEEWLNVVKMLWKDGRATYKGEHYHLDDCLCLPTPRQQPSLPIVCAGMSDRGLRFTVEHADISFVAADFAGCKALSQKTKQMAQAMAKLYADHADFGAFKGVVEASGNDPSGSTAKMMNKENVFITPTIIGSYETVSDYLLALETDTDVDGVLVTFPDFLTDVETFGRMVIPAVRKSALDVLSS</sequence>
<evidence type="ECO:0000256" key="3">
    <source>
        <dbReference type="ARBA" id="ARBA00023002"/>
    </source>
</evidence>
<dbReference type="KEGG" id="aaco:K1I37_05850"/>
<proteinExistence type="predicted"/>
<dbReference type="CDD" id="cd01094">
    <property type="entry name" value="Alkanesulfonate_monoxygenase"/>
    <property type="match status" value="1"/>
</dbReference>
<protein>
    <submittedName>
        <fullName evidence="6">LLM class flavin-dependent oxidoreductase</fullName>
    </submittedName>
</protein>
<evidence type="ECO:0000313" key="7">
    <source>
        <dbReference type="Proteomes" id="UP000829401"/>
    </source>
</evidence>
<dbReference type="Pfam" id="PF00296">
    <property type="entry name" value="Bac_luciferase"/>
    <property type="match status" value="1"/>
</dbReference>
<dbReference type="AlphaFoldDB" id="T0BY31"/>
<accession>T0BY31</accession>
<dbReference type="RefSeq" id="WP_021296665.1">
    <property type="nucleotide sequence ID" value="NZ_AURB01000133.1"/>
</dbReference>
<dbReference type="GO" id="GO:0046306">
    <property type="term" value="P:alkanesulfonate catabolic process"/>
    <property type="evidence" value="ECO:0007669"/>
    <property type="project" value="TreeGrafter"/>
</dbReference>
<evidence type="ECO:0000259" key="5">
    <source>
        <dbReference type="Pfam" id="PF00296"/>
    </source>
</evidence>
<name>T0BY31_ALIAG</name>
<keyword evidence="1" id="KW-0285">Flavoprotein</keyword>
<keyword evidence="4" id="KW-0503">Monooxygenase</keyword>
<dbReference type="STRING" id="1356854.N007_08005"/>
<dbReference type="InterPro" id="IPR050172">
    <property type="entry name" value="SsuD_RutA_monooxygenase"/>
</dbReference>